<dbReference type="GO" id="GO:0031410">
    <property type="term" value="C:cytoplasmic vesicle"/>
    <property type="evidence" value="ECO:0007669"/>
    <property type="project" value="UniProtKB-KW"/>
</dbReference>
<dbReference type="GO" id="GO:0016236">
    <property type="term" value="P:macroautophagy"/>
    <property type="evidence" value="ECO:0007669"/>
    <property type="project" value="UniProtKB-ARBA"/>
</dbReference>
<sequence>MAPSPETNDRLGDILMQLPAKKDSEGEIKVKEKEQLKVYTSKKPFVSRREEAAAIRNIFPTKIPIIVERFHKETSLPCLDKSKFLVPQEITMSQFVTIIRNRMKLSSNQAFYLLVNNRSMLSLSKTLIEVYREHKEEDGFLYVTYASQEVFG</sequence>
<accession>A0AAW2I126</accession>
<keyword evidence="4 10" id="KW-0072">Autophagy</keyword>
<comment type="caution">
    <text evidence="11">The sequence shown here is derived from an EMBL/GenBank/DDBJ whole genome shotgun (WGS) entry which is preliminary data.</text>
</comment>
<evidence type="ECO:0000256" key="7">
    <source>
        <dbReference type="ARBA" id="ARBA00023329"/>
    </source>
</evidence>
<dbReference type="AlphaFoldDB" id="A0AAW2I126"/>
<evidence type="ECO:0000256" key="3">
    <source>
        <dbReference type="ARBA" id="ARBA00022490"/>
    </source>
</evidence>
<reference evidence="11" key="1">
    <citation type="journal article" date="2024" name="Gigascience">
        <title>Chromosome-level genome of the poultry shaft louse Menopon gallinae provides insight into the host-switching and adaptive evolution of parasitic lice.</title>
        <authorList>
            <person name="Xu Y."/>
            <person name="Ma L."/>
            <person name="Liu S."/>
            <person name="Liang Y."/>
            <person name="Liu Q."/>
            <person name="He Z."/>
            <person name="Tian L."/>
            <person name="Duan Y."/>
            <person name="Cai W."/>
            <person name="Li H."/>
            <person name="Song F."/>
        </authorList>
    </citation>
    <scope>NUCLEOTIDE SEQUENCE</scope>
    <source>
        <strain evidence="11">Cailab_2023a</strain>
    </source>
</reference>
<dbReference type="GO" id="GO:0006950">
    <property type="term" value="P:response to stress"/>
    <property type="evidence" value="ECO:0007669"/>
    <property type="project" value="UniProtKB-ARBA"/>
</dbReference>
<evidence type="ECO:0000256" key="1">
    <source>
        <dbReference type="ARBA" id="ARBA00004419"/>
    </source>
</evidence>
<dbReference type="GO" id="GO:0005776">
    <property type="term" value="C:autophagosome"/>
    <property type="evidence" value="ECO:0007669"/>
    <property type="project" value="UniProtKB-SubCell"/>
</dbReference>
<dbReference type="GO" id="GO:0012505">
    <property type="term" value="C:endomembrane system"/>
    <property type="evidence" value="ECO:0007669"/>
    <property type="project" value="UniProtKB-SubCell"/>
</dbReference>
<dbReference type="Gene3D" id="3.10.20.90">
    <property type="entry name" value="Phosphatidylinositol 3-kinase Catalytic Subunit, Chain A, domain 1"/>
    <property type="match status" value="1"/>
</dbReference>
<evidence type="ECO:0000313" key="11">
    <source>
        <dbReference type="EMBL" id="KAL0275869.1"/>
    </source>
</evidence>
<comment type="subcellular location">
    <subcellularLocation>
        <location evidence="1">Cytoplasmic vesicle</location>
        <location evidence="1">Autophagosome</location>
    </subcellularLocation>
    <subcellularLocation>
        <location evidence="8">Endomembrane system</location>
        <topology evidence="8">Lipid-anchor</topology>
    </subcellularLocation>
</comment>
<dbReference type="PANTHER" id="PTHR10969">
    <property type="entry name" value="MICROTUBULE-ASSOCIATED PROTEINS 1A/1B LIGHT CHAIN 3-RELATED"/>
    <property type="match status" value="1"/>
</dbReference>
<dbReference type="InterPro" id="IPR004241">
    <property type="entry name" value="Atg8-like"/>
</dbReference>
<organism evidence="11">
    <name type="scientific">Menopon gallinae</name>
    <name type="common">poultry shaft louse</name>
    <dbReference type="NCBI Taxonomy" id="328185"/>
    <lineage>
        <taxon>Eukaryota</taxon>
        <taxon>Metazoa</taxon>
        <taxon>Ecdysozoa</taxon>
        <taxon>Arthropoda</taxon>
        <taxon>Hexapoda</taxon>
        <taxon>Insecta</taxon>
        <taxon>Pterygota</taxon>
        <taxon>Neoptera</taxon>
        <taxon>Paraneoptera</taxon>
        <taxon>Psocodea</taxon>
        <taxon>Troctomorpha</taxon>
        <taxon>Phthiraptera</taxon>
        <taxon>Amblycera</taxon>
        <taxon>Menoponidae</taxon>
        <taxon>Menopon</taxon>
    </lineage>
</organism>
<keyword evidence="5" id="KW-0472">Membrane</keyword>
<dbReference type="Pfam" id="PF02991">
    <property type="entry name" value="ATG8"/>
    <property type="match status" value="1"/>
</dbReference>
<evidence type="ECO:0000256" key="5">
    <source>
        <dbReference type="ARBA" id="ARBA00023136"/>
    </source>
</evidence>
<evidence type="ECO:0000256" key="9">
    <source>
        <dbReference type="PIRSR" id="PIRSR604241-50"/>
    </source>
</evidence>
<gene>
    <name evidence="11" type="ORF">PYX00_003595</name>
</gene>
<keyword evidence="3" id="KW-0963">Cytoplasm</keyword>
<comment type="similarity">
    <text evidence="2 10">Belongs to the ATG8 family.</text>
</comment>
<evidence type="ECO:0000256" key="4">
    <source>
        <dbReference type="ARBA" id="ARBA00023006"/>
    </source>
</evidence>
<evidence type="ECO:0000256" key="6">
    <source>
        <dbReference type="ARBA" id="ARBA00023288"/>
    </source>
</evidence>
<evidence type="ECO:0000256" key="10">
    <source>
        <dbReference type="RuleBase" id="RU004384"/>
    </source>
</evidence>
<name>A0AAW2I126_9NEOP</name>
<dbReference type="SUPFAM" id="SSF54236">
    <property type="entry name" value="Ubiquitin-like"/>
    <property type="match status" value="1"/>
</dbReference>
<dbReference type="FunFam" id="3.10.20.90:FF:000149">
    <property type="entry name" value="microtubule-associated proteins 1A/1B light chain 3C"/>
    <property type="match status" value="1"/>
</dbReference>
<feature type="lipid moiety-binding region" description="Phosphatidylserine amidated glycine; alternate" evidence="9">
    <location>
        <position position="152"/>
    </location>
</feature>
<keyword evidence="6 9" id="KW-0449">Lipoprotein</keyword>
<keyword evidence="7" id="KW-0968">Cytoplasmic vesicle</keyword>
<evidence type="ECO:0000256" key="8">
    <source>
        <dbReference type="ARBA" id="ARBA00037868"/>
    </source>
</evidence>
<dbReference type="EMBL" id="JARGDH010000002">
    <property type="protein sequence ID" value="KAL0275869.1"/>
    <property type="molecule type" value="Genomic_DNA"/>
</dbReference>
<evidence type="ECO:0000256" key="2">
    <source>
        <dbReference type="ARBA" id="ARBA00007293"/>
    </source>
</evidence>
<protein>
    <submittedName>
        <fullName evidence="11">Uncharacterized protein</fullName>
    </submittedName>
</protein>
<dbReference type="InterPro" id="IPR029071">
    <property type="entry name" value="Ubiquitin-like_domsf"/>
</dbReference>
<proteinExistence type="inferred from homology"/>